<evidence type="ECO:0000313" key="1">
    <source>
        <dbReference type="EMBL" id="VEU70152.1"/>
    </source>
</evidence>
<evidence type="ECO:0000313" key="2">
    <source>
        <dbReference type="Proteomes" id="UP000290815"/>
    </source>
</evidence>
<dbReference type="AlphaFoldDB" id="A0A449AUJ8"/>
<proteinExistence type="predicted"/>
<reference evidence="1 2" key="1">
    <citation type="submission" date="2019-01" db="EMBL/GenBank/DDBJ databases">
        <authorList>
            <consortium name="Pathogen Informatics"/>
        </authorList>
    </citation>
    <scope>NUCLEOTIDE SEQUENCE [LARGE SCALE GENOMIC DNA]</scope>
    <source>
        <strain evidence="1 2">NCTC10194</strain>
    </source>
</reference>
<keyword evidence="2" id="KW-1185">Reference proteome</keyword>
<protein>
    <submittedName>
        <fullName evidence="1">Uncharacterized protein</fullName>
    </submittedName>
</protein>
<sequence length="41" mass="5057">MFFCFFAPFETMKIYMKKIEIDKKEGENVKIYLTILNVRYN</sequence>
<name>A0A449AUJ8_9BACT</name>
<gene>
    <name evidence="1" type="ORF">NCTC10194_00143</name>
</gene>
<organism evidence="1 2">
    <name type="scientific">Mycoplasmopsis glycophila</name>
    <dbReference type="NCBI Taxonomy" id="171285"/>
    <lineage>
        <taxon>Bacteria</taxon>
        <taxon>Bacillati</taxon>
        <taxon>Mycoplasmatota</taxon>
        <taxon>Mycoplasmoidales</taxon>
        <taxon>Metamycoplasmataceae</taxon>
        <taxon>Mycoplasmopsis</taxon>
    </lineage>
</organism>
<accession>A0A449AUJ8</accession>
<dbReference type="Proteomes" id="UP000290815">
    <property type="component" value="Chromosome"/>
</dbReference>
<dbReference type="KEGG" id="mgly:NCTC10194_00143"/>
<dbReference type="EMBL" id="LR215024">
    <property type="protein sequence ID" value="VEU70152.1"/>
    <property type="molecule type" value="Genomic_DNA"/>
</dbReference>